<evidence type="ECO:0000256" key="13">
    <source>
        <dbReference type="ARBA" id="ARBA00022723"/>
    </source>
</evidence>
<evidence type="ECO:0000256" key="7">
    <source>
        <dbReference type="ARBA" id="ARBA00014637"/>
    </source>
</evidence>
<dbReference type="Gene3D" id="2.40.30.10">
    <property type="entry name" value="Translation factors"/>
    <property type="match status" value="1"/>
</dbReference>
<dbReference type="GO" id="GO:0008941">
    <property type="term" value="F:nitric oxide dioxygenase NAD(P)H activity"/>
    <property type="evidence" value="ECO:0007669"/>
    <property type="project" value="UniProtKB-EC"/>
</dbReference>
<evidence type="ECO:0000256" key="4">
    <source>
        <dbReference type="ARBA" id="ARBA00006401"/>
    </source>
</evidence>
<proteinExistence type="inferred from homology"/>
<dbReference type="InterPro" id="IPR017938">
    <property type="entry name" value="Riboflavin_synthase-like_b-brl"/>
</dbReference>
<dbReference type="Pfam" id="PF00042">
    <property type="entry name" value="Globin"/>
    <property type="match status" value="1"/>
</dbReference>
<keyword evidence="9" id="KW-0963">Cytoplasm</keyword>
<comment type="caution">
    <text evidence="29">The sequence shown here is derived from an EMBL/GenBank/DDBJ whole genome shotgun (WGS) entry which is preliminary data.</text>
</comment>
<dbReference type="Pfam" id="PF00175">
    <property type="entry name" value="NAD_binding_1"/>
    <property type="match status" value="1"/>
</dbReference>
<dbReference type="EMBL" id="AJWJ01000270">
    <property type="protein sequence ID" value="KAF2072547.1"/>
    <property type="molecule type" value="Genomic_DNA"/>
</dbReference>
<dbReference type="PANTHER" id="PTHR43396">
    <property type="entry name" value="FLAVOHEMOPROTEIN"/>
    <property type="match status" value="1"/>
</dbReference>
<comment type="function">
    <text evidence="25">In the presence of oxygen and NADH, it has NADH oxidase activity, which leads to the generation of superoxide and H(2)O(2). Under anaerobic conditions, it also exhibits nitric oxide reductase and FAD reductase activities. However, all these reactions are much lower than NOD activity.</text>
</comment>
<protein>
    <recommendedName>
        <fullName evidence="7">Flavohemoprotein</fullName>
        <ecNumber evidence="6">1.14.12.17</ecNumber>
    </recommendedName>
    <alternativeName>
        <fullName evidence="20">Flavohemoglobin</fullName>
    </alternativeName>
    <alternativeName>
        <fullName evidence="19">Hemoglobin-like protein</fullName>
    </alternativeName>
    <alternativeName>
        <fullName evidence="21">Nitric oxide dioxygenase</fullName>
    </alternativeName>
</protein>
<dbReference type="AlphaFoldDB" id="A0A8J4PSE5"/>
<evidence type="ECO:0000256" key="16">
    <source>
        <dbReference type="ARBA" id="ARBA00023002"/>
    </source>
</evidence>
<dbReference type="OrthoDB" id="275556at2759"/>
<evidence type="ECO:0000256" key="22">
    <source>
        <dbReference type="ARBA" id="ARBA00048649"/>
    </source>
</evidence>
<keyword evidence="15" id="KW-0521">NADP</keyword>
<dbReference type="GO" id="GO:0019825">
    <property type="term" value="F:oxygen binding"/>
    <property type="evidence" value="ECO:0007669"/>
    <property type="project" value="InterPro"/>
</dbReference>
<comment type="subcellular location">
    <subcellularLocation>
        <location evidence="3">Cytoplasm</location>
    </subcellularLocation>
</comment>
<dbReference type="InterPro" id="IPR023950">
    <property type="entry name" value="Hmp"/>
</dbReference>
<evidence type="ECO:0000256" key="14">
    <source>
        <dbReference type="ARBA" id="ARBA00022827"/>
    </source>
</evidence>
<dbReference type="GO" id="GO:0005737">
    <property type="term" value="C:cytoplasm"/>
    <property type="evidence" value="ECO:0007669"/>
    <property type="project" value="UniProtKB-SubCell"/>
</dbReference>
<evidence type="ECO:0000256" key="23">
    <source>
        <dbReference type="ARBA" id="ARBA00049433"/>
    </source>
</evidence>
<dbReference type="FunFam" id="3.40.50.80:FF:000010">
    <property type="entry name" value="Flavohemoprotein"/>
    <property type="match status" value="1"/>
</dbReference>
<evidence type="ECO:0000259" key="28">
    <source>
        <dbReference type="PROSITE" id="PS51384"/>
    </source>
</evidence>
<dbReference type="InterPro" id="IPR001709">
    <property type="entry name" value="Flavoprot_Pyr_Nucl_cyt_Rdtase"/>
</dbReference>
<evidence type="ECO:0000256" key="1">
    <source>
        <dbReference type="ARBA" id="ARBA00001970"/>
    </source>
</evidence>
<dbReference type="GO" id="GO:0009636">
    <property type="term" value="P:response to toxic substance"/>
    <property type="evidence" value="ECO:0007669"/>
    <property type="project" value="UniProtKB-KW"/>
</dbReference>
<dbReference type="InterPro" id="IPR001433">
    <property type="entry name" value="OxRdtase_FAD/NAD-bd"/>
</dbReference>
<evidence type="ECO:0000313" key="30">
    <source>
        <dbReference type="Proteomes" id="UP000695562"/>
    </source>
</evidence>
<feature type="domain" description="FAD-binding FR-type" evidence="28">
    <location>
        <begin position="152"/>
        <end position="261"/>
    </location>
</feature>
<evidence type="ECO:0000256" key="5">
    <source>
        <dbReference type="ARBA" id="ARBA00008414"/>
    </source>
</evidence>
<dbReference type="Gene3D" id="3.40.50.80">
    <property type="entry name" value="Nucleotide-binding domain of ferredoxin-NADP reductase (FNR) module"/>
    <property type="match status" value="1"/>
</dbReference>
<dbReference type="GO" id="GO:0005344">
    <property type="term" value="F:oxygen carrier activity"/>
    <property type="evidence" value="ECO:0007669"/>
    <property type="project" value="UniProtKB-KW"/>
</dbReference>
<dbReference type="PROSITE" id="PS01033">
    <property type="entry name" value="GLOBIN"/>
    <property type="match status" value="1"/>
</dbReference>
<dbReference type="InterPro" id="IPR000971">
    <property type="entry name" value="Globin"/>
</dbReference>
<evidence type="ECO:0000256" key="6">
    <source>
        <dbReference type="ARBA" id="ARBA00012229"/>
    </source>
</evidence>
<keyword evidence="12" id="KW-0285">Flavoprotein</keyword>
<dbReference type="InterPro" id="IPR009050">
    <property type="entry name" value="Globin-like_sf"/>
</dbReference>
<dbReference type="FunFam" id="1.10.490.10:FF:000003">
    <property type="entry name" value="Flavohemoprotein"/>
    <property type="match status" value="1"/>
</dbReference>
<organism evidence="29 30">
    <name type="scientific">Polysphondylium violaceum</name>
    <dbReference type="NCBI Taxonomy" id="133409"/>
    <lineage>
        <taxon>Eukaryota</taxon>
        <taxon>Amoebozoa</taxon>
        <taxon>Evosea</taxon>
        <taxon>Eumycetozoa</taxon>
        <taxon>Dictyostelia</taxon>
        <taxon>Dictyosteliales</taxon>
        <taxon>Dictyosteliaceae</taxon>
        <taxon>Polysphondylium</taxon>
    </lineage>
</organism>
<dbReference type="Pfam" id="PF00970">
    <property type="entry name" value="FAD_binding_6"/>
    <property type="match status" value="1"/>
</dbReference>
<dbReference type="PROSITE" id="PS51384">
    <property type="entry name" value="FAD_FR"/>
    <property type="match status" value="1"/>
</dbReference>
<evidence type="ECO:0000256" key="25">
    <source>
        <dbReference type="ARBA" id="ARBA00056398"/>
    </source>
</evidence>
<evidence type="ECO:0000256" key="26">
    <source>
        <dbReference type="RuleBase" id="RU000356"/>
    </source>
</evidence>
<evidence type="ECO:0000256" key="21">
    <source>
        <dbReference type="ARBA" id="ARBA00033187"/>
    </source>
</evidence>
<dbReference type="CDD" id="cd06184">
    <property type="entry name" value="flavohem_like_fad_nad_binding"/>
    <property type="match status" value="1"/>
</dbReference>
<keyword evidence="11 26" id="KW-0349">Heme</keyword>
<evidence type="ECO:0000256" key="8">
    <source>
        <dbReference type="ARBA" id="ARBA00022448"/>
    </source>
</evidence>
<dbReference type="GO" id="GO:0046210">
    <property type="term" value="P:nitric oxide catabolic process"/>
    <property type="evidence" value="ECO:0007669"/>
    <property type="project" value="TreeGrafter"/>
</dbReference>
<evidence type="ECO:0000256" key="24">
    <source>
        <dbReference type="ARBA" id="ARBA00053100"/>
    </source>
</evidence>
<dbReference type="InterPro" id="IPR012292">
    <property type="entry name" value="Globin/Proto"/>
</dbReference>
<keyword evidence="16" id="KW-0560">Oxidoreductase</keyword>
<dbReference type="PRINTS" id="PR00410">
    <property type="entry name" value="PHEHYDRXLASE"/>
</dbReference>
<dbReference type="NCBIfam" id="NF009805">
    <property type="entry name" value="PRK13289.1"/>
    <property type="match status" value="1"/>
</dbReference>
<dbReference type="HAMAP" id="MF_01252">
    <property type="entry name" value="Hmp"/>
    <property type="match status" value="1"/>
</dbReference>
<evidence type="ECO:0000256" key="12">
    <source>
        <dbReference type="ARBA" id="ARBA00022630"/>
    </source>
</evidence>
<dbReference type="SUPFAM" id="SSF46458">
    <property type="entry name" value="Globin-like"/>
    <property type="match status" value="1"/>
</dbReference>
<evidence type="ECO:0000256" key="11">
    <source>
        <dbReference type="ARBA" id="ARBA00022617"/>
    </source>
</evidence>
<feature type="domain" description="Globin" evidence="27">
    <location>
        <begin position="1"/>
        <end position="138"/>
    </location>
</feature>
<evidence type="ECO:0000256" key="20">
    <source>
        <dbReference type="ARBA" id="ARBA00030929"/>
    </source>
</evidence>
<dbReference type="GO" id="GO:0071500">
    <property type="term" value="P:cellular response to nitrosative stress"/>
    <property type="evidence" value="ECO:0007669"/>
    <property type="project" value="UniProtKB-ARBA"/>
</dbReference>
<keyword evidence="18" id="KW-0520">NAD</keyword>
<dbReference type="InterPro" id="IPR017927">
    <property type="entry name" value="FAD-bd_FR_type"/>
</dbReference>
<comment type="catalytic activity">
    <reaction evidence="23">
        <text>2 nitric oxide + NADPH + 2 O2 = 2 nitrate + NADP(+) + H(+)</text>
        <dbReference type="Rhea" id="RHEA:19465"/>
        <dbReference type="ChEBI" id="CHEBI:15378"/>
        <dbReference type="ChEBI" id="CHEBI:15379"/>
        <dbReference type="ChEBI" id="CHEBI:16480"/>
        <dbReference type="ChEBI" id="CHEBI:17632"/>
        <dbReference type="ChEBI" id="CHEBI:57783"/>
        <dbReference type="ChEBI" id="CHEBI:58349"/>
        <dbReference type="EC" id="1.14.12.17"/>
    </reaction>
</comment>
<keyword evidence="13" id="KW-0479">Metal-binding</keyword>
<comment type="cofactor">
    <cofactor evidence="1">
        <name>heme b</name>
        <dbReference type="ChEBI" id="CHEBI:60344"/>
    </cofactor>
</comment>
<comment type="similarity">
    <text evidence="4">In the C-terminal section; belongs to the flavoprotein pyridine nucleotide cytochrome reductase family.</text>
</comment>
<comment type="similarity">
    <text evidence="5">Belongs to the globin family. Two-domain flavohemoproteins subfamily.</text>
</comment>
<keyword evidence="8 26" id="KW-0813">Transport</keyword>
<dbReference type="GO" id="GO:0020037">
    <property type="term" value="F:heme binding"/>
    <property type="evidence" value="ECO:0007669"/>
    <property type="project" value="InterPro"/>
</dbReference>
<comment type="function">
    <text evidence="24">Is involved in NO detoxification in an aerobic process, termed nitric oxide dioxygenase (NOD) reaction that utilizes O(2) and NAD(P)H to convert NO to nitrate, which protects the cell from various noxious nitrogen compounds. Therefore, plays a central role in the inducible response to nitrosative stress.</text>
</comment>
<dbReference type="GO" id="GO:0046872">
    <property type="term" value="F:metal ion binding"/>
    <property type="evidence" value="ECO:0007669"/>
    <property type="project" value="UniProtKB-KW"/>
</dbReference>
<accession>A0A8J4PSE5</accession>
<dbReference type="Gene3D" id="1.10.490.10">
    <property type="entry name" value="Globins"/>
    <property type="match status" value="1"/>
</dbReference>
<dbReference type="SUPFAM" id="SSF52343">
    <property type="entry name" value="Ferredoxin reductase-like, C-terminal NADP-linked domain"/>
    <property type="match status" value="1"/>
</dbReference>
<comment type="catalytic activity">
    <reaction evidence="22">
        <text>2 nitric oxide + NADH + 2 O2 = 2 nitrate + NAD(+) + H(+)</text>
        <dbReference type="Rhea" id="RHEA:19469"/>
        <dbReference type="ChEBI" id="CHEBI:15378"/>
        <dbReference type="ChEBI" id="CHEBI:15379"/>
        <dbReference type="ChEBI" id="CHEBI:16480"/>
        <dbReference type="ChEBI" id="CHEBI:17632"/>
        <dbReference type="ChEBI" id="CHEBI:57540"/>
        <dbReference type="ChEBI" id="CHEBI:57945"/>
        <dbReference type="EC" id="1.14.12.17"/>
    </reaction>
</comment>
<keyword evidence="14" id="KW-0274">FAD</keyword>
<evidence type="ECO:0000313" key="29">
    <source>
        <dbReference type="EMBL" id="KAF2072547.1"/>
    </source>
</evidence>
<evidence type="ECO:0000256" key="19">
    <source>
        <dbReference type="ARBA" id="ARBA00030024"/>
    </source>
</evidence>
<evidence type="ECO:0000256" key="17">
    <source>
        <dbReference type="ARBA" id="ARBA00023004"/>
    </source>
</evidence>
<gene>
    <name evidence="29" type="ORF">CYY_006144</name>
</gene>
<sequence>MLKQETIDIIKATVPVLEVHGTTITTTFYKSMFAAHPELLNIFNHTNQREGRQQNALANTVLAAAKNIENLGALLPAVMQIAHKHRALGIKPEHYPIVGENLLGAIKTVLGDAATPAILGAWGEAYGVIAKIFIDAEAELYKQTEAQAGGWADFRPFVVDRKVKESSQITSFYFKPQDKGPIAAYEPGQYITVRINTDSNHTAMRHYSLSDISNPDYYRISIKKETNNTAPNGVVSTYLHDNVNEGDVVYLSAPAGDFVVDLKKESPLIFISGGVGITPLLSMMKTTLVKQPKRKVMFIHSAKSSEFCAFRSELVELSQKNTESLKVSVSFTHVQNFNGADETKEQCDHMGKIDVAYLRKTLDDKFIANSDVYICGPVEFMKAINSQLKEIGVPSENVHYEVFGPLVQV</sequence>
<evidence type="ECO:0000256" key="2">
    <source>
        <dbReference type="ARBA" id="ARBA00001974"/>
    </source>
</evidence>
<keyword evidence="30" id="KW-1185">Reference proteome</keyword>
<dbReference type="PRINTS" id="PR00371">
    <property type="entry name" value="FPNCR"/>
</dbReference>
<dbReference type="FunFam" id="2.40.30.10:FF:000034">
    <property type="entry name" value="Flavohemoprotein"/>
    <property type="match status" value="1"/>
</dbReference>
<comment type="cofactor">
    <cofactor evidence="2">
        <name>FAD</name>
        <dbReference type="ChEBI" id="CHEBI:57692"/>
    </cofactor>
</comment>
<reference evidence="29" key="1">
    <citation type="submission" date="2020-01" db="EMBL/GenBank/DDBJ databases">
        <title>Development of genomics and gene disruption for Polysphondylium violaceum indicates a role for the polyketide synthase stlB in stalk morphogenesis.</title>
        <authorList>
            <person name="Narita B."/>
            <person name="Kawabe Y."/>
            <person name="Kin K."/>
            <person name="Saito T."/>
            <person name="Gibbs R."/>
            <person name="Kuspa A."/>
            <person name="Muzny D."/>
            <person name="Queller D."/>
            <person name="Richards S."/>
            <person name="Strassman J."/>
            <person name="Sucgang R."/>
            <person name="Worley K."/>
            <person name="Schaap P."/>
        </authorList>
    </citation>
    <scope>NUCLEOTIDE SEQUENCE</scope>
    <source>
        <strain evidence="29">QSvi11</strain>
    </source>
</reference>
<dbReference type="EC" id="1.14.12.17" evidence="6"/>
<dbReference type="InterPro" id="IPR039261">
    <property type="entry name" value="FNR_nucleotide-bd"/>
</dbReference>
<keyword evidence="17" id="KW-0408">Iron</keyword>
<dbReference type="SUPFAM" id="SSF63380">
    <property type="entry name" value="Riboflavin synthase domain-like"/>
    <property type="match status" value="1"/>
</dbReference>
<dbReference type="Proteomes" id="UP000695562">
    <property type="component" value="Unassembled WGS sequence"/>
</dbReference>
<evidence type="ECO:0000256" key="9">
    <source>
        <dbReference type="ARBA" id="ARBA00022490"/>
    </source>
</evidence>
<dbReference type="InterPro" id="IPR008333">
    <property type="entry name" value="Cbr1-like_FAD-bd_dom"/>
</dbReference>
<keyword evidence="26" id="KW-0561">Oxygen transport</keyword>
<dbReference type="GO" id="GO:0071949">
    <property type="term" value="F:FAD binding"/>
    <property type="evidence" value="ECO:0007669"/>
    <property type="project" value="InterPro"/>
</dbReference>
<evidence type="ECO:0000256" key="18">
    <source>
        <dbReference type="ARBA" id="ARBA00023027"/>
    </source>
</evidence>
<evidence type="ECO:0000256" key="15">
    <source>
        <dbReference type="ARBA" id="ARBA00022857"/>
    </source>
</evidence>
<keyword evidence="10" id="KW-0216">Detoxification</keyword>
<evidence type="ECO:0000256" key="3">
    <source>
        <dbReference type="ARBA" id="ARBA00004496"/>
    </source>
</evidence>
<dbReference type="PANTHER" id="PTHR43396:SF3">
    <property type="entry name" value="FLAVOHEMOPROTEIN"/>
    <property type="match status" value="1"/>
</dbReference>
<dbReference type="CDD" id="cd14777">
    <property type="entry name" value="Yhb1-globin-like"/>
    <property type="match status" value="1"/>
</dbReference>
<evidence type="ECO:0000256" key="10">
    <source>
        <dbReference type="ARBA" id="ARBA00022575"/>
    </source>
</evidence>
<name>A0A8J4PSE5_9MYCE</name>
<evidence type="ECO:0000259" key="27">
    <source>
        <dbReference type="PROSITE" id="PS01033"/>
    </source>
</evidence>
<dbReference type="GO" id="GO:0071333">
    <property type="term" value="P:cellular response to glucose stimulus"/>
    <property type="evidence" value="ECO:0007669"/>
    <property type="project" value="UniProtKB-ARBA"/>
</dbReference>